<dbReference type="EMBL" id="JANCYU010000027">
    <property type="protein sequence ID" value="KAK4525010.1"/>
    <property type="molecule type" value="Genomic_DNA"/>
</dbReference>
<sequence length="1020" mass="120306">MTESWLEIPQESFTLPSSSPNDQPQAWEEMDSKALEIERLKKDNFNLRLRVFHLEGCLGLQKDSSKHLEKDDRESKLVDELYQELEKKDQLLLSARDLIQSLKKELTETTIAKCKEDTIENHSSLSVEQLDARGAARKEGAHSLSGEEREWNADRNDIADVCRNVADKLDYLMSGQLRDDWEKIYSSFQGVTPVQWSAILQFLAFMDNLFTSILQGEYSLHPKLDSHQVQTDSVVTLPNDFISNLVTFLKYLVGIRLKLQGIIQGDETSQPVFPDVDDAFVGDEVLKLLSNEIVDWEQLVDQVQLQKEEFSLTYDALAEAESLRDEAIEALEATEAERDAALKFVETLKELALSTASSDVVATERILEEIAAESSFGSNLNEWRANILHQVMQQNNSYHQLENDLEKWQRRFERLACDESHELLEDGTFTCFLKEEKDKLEQRITELLEASKEEQKAWSNKYEALKEERDVEMMRYQELEDESMRMIEEQVELHKKQMRELEDKLAEKSKYEENLEQQLKDTYDIMEYCEMKTSDFLDGMERLEDFLLSLDKKILESVEIDRINEEVLADSRQLISKLKQKITCTEKEILDVATKCHEQERELDSTYELLDSKVSHIQLQLTESNRKIALLRKELFERTRKIEEQENKILILQEQIRERDLRYEGREEEHRKEKAVLEEEKVSAMNELSFCREEYQKLENEWVQLCDQVEDITSALEQHETFSKHLEEEKETFKLGFYRVDEDRKLMDCKYQRLYSLHCEVKESLLREIRLWKTQFSSYREEYIKLKETWNTFQELVGSRWSDIVFVLKRLYGLLLNRILFEGVSFESMKPLEFQGANSFDEFVNNIDVLCENIQLICEELESGSNIIIKPFLERHFTWQSQVIFSTDEQIYSFLGDDKTTNVDRETLKQVCRWIQSWDIEGVFHVLMTKLLDMKERLERLEDKPKKTVSVLKLRSTRTFAGSNEFSTSNERNIRRRFSFSPATAQKFSPLQYLRMKEREQEEGILRQIREQWLKTQGNM</sequence>
<keyword evidence="1" id="KW-0175">Coiled coil</keyword>
<dbReference type="GO" id="GO:0003691">
    <property type="term" value="F:double-stranded telomeric DNA binding"/>
    <property type="evidence" value="ECO:0007669"/>
    <property type="project" value="TreeGrafter"/>
</dbReference>
<dbReference type="GO" id="GO:0070192">
    <property type="term" value="P:chromosome organization involved in meiotic cell cycle"/>
    <property type="evidence" value="ECO:0007669"/>
    <property type="project" value="TreeGrafter"/>
</dbReference>
<name>A0AAV9IC38_9RHOD</name>
<dbReference type="AlphaFoldDB" id="A0AAV9IC38"/>
<dbReference type="PANTHER" id="PTHR18867">
    <property type="entry name" value="RAD50"/>
    <property type="match status" value="1"/>
</dbReference>
<dbReference type="GO" id="GO:0006302">
    <property type="term" value="P:double-strand break repair"/>
    <property type="evidence" value="ECO:0007669"/>
    <property type="project" value="TreeGrafter"/>
</dbReference>
<organism evidence="3 4">
    <name type="scientific">Galdieria yellowstonensis</name>
    <dbReference type="NCBI Taxonomy" id="3028027"/>
    <lineage>
        <taxon>Eukaryota</taxon>
        <taxon>Rhodophyta</taxon>
        <taxon>Bangiophyceae</taxon>
        <taxon>Galdieriales</taxon>
        <taxon>Galdieriaceae</taxon>
        <taxon>Galdieria</taxon>
    </lineage>
</organism>
<reference evidence="3 4" key="1">
    <citation type="submission" date="2022-07" db="EMBL/GenBank/DDBJ databases">
        <title>Genome-wide signatures of adaptation to extreme environments.</title>
        <authorList>
            <person name="Cho C.H."/>
            <person name="Yoon H.S."/>
        </authorList>
    </citation>
    <scope>NUCLEOTIDE SEQUENCE [LARGE SCALE GENOMIC DNA]</scope>
    <source>
        <strain evidence="3 4">108.79 E11</strain>
    </source>
</reference>
<keyword evidence="4" id="KW-1185">Reference proteome</keyword>
<dbReference type="Proteomes" id="UP001300502">
    <property type="component" value="Unassembled WGS sequence"/>
</dbReference>
<gene>
    <name evidence="3" type="ORF">GAYE_SCF07G2914</name>
</gene>
<dbReference type="GO" id="GO:0007004">
    <property type="term" value="P:telomere maintenance via telomerase"/>
    <property type="evidence" value="ECO:0007669"/>
    <property type="project" value="TreeGrafter"/>
</dbReference>
<dbReference type="GO" id="GO:0030870">
    <property type="term" value="C:Mre11 complex"/>
    <property type="evidence" value="ECO:0007669"/>
    <property type="project" value="TreeGrafter"/>
</dbReference>
<feature type="coiled-coil region" evidence="1">
    <location>
        <begin position="286"/>
        <end position="337"/>
    </location>
</feature>
<evidence type="ECO:0000313" key="3">
    <source>
        <dbReference type="EMBL" id="KAK4525010.1"/>
    </source>
</evidence>
<dbReference type="GO" id="GO:0000722">
    <property type="term" value="P:telomere maintenance via recombination"/>
    <property type="evidence" value="ECO:0007669"/>
    <property type="project" value="TreeGrafter"/>
</dbReference>
<proteinExistence type="predicted"/>
<feature type="coiled-coil region" evidence="1">
    <location>
        <begin position="391"/>
        <end position="521"/>
    </location>
</feature>
<evidence type="ECO:0000256" key="1">
    <source>
        <dbReference type="SAM" id="Coils"/>
    </source>
</evidence>
<dbReference type="GO" id="GO:0000794">
    <property type="term" value="C:condensed nuclear chromosome"/>
    <property type="evidence" value="ECO:0007669"/>
    <property type="project" value="TreeGrafter"/>
</dbReference>
<feature type="compositionally biased region" description="Polar residues" evidence="2">
    <location>
        <begin position="11"/>
        <end position="24"/>
    </location>
</feature>
<dbReference type="GO" id="GO:0051880">
    <property type="term" value="F:G-quadruplex DNA binding"/>
    <property type="evidence" value="ECO:0007669"/>
    <property type="project" value="TreeGrafter"/>
</dbReference>
<feature type="coiled-coil region" evidence="1">
    <location>
        <begin position="628"/>
        <end position="701"/>
    </location>
</feature>
<dbReference type="PANTHER" id="PTHR18867:SF12">
    <property type="entry name" value="DNA REPAIR PROTEIN RAD50"/>
    <property type="match status" value="1"/>
</dbReference>
<feature type="region of interest" description="Disordered" evidence="2">
    <location>
        <begin position="1"/>
        <end position="25"/>
    </location>
</feature>
<evidence type="ECO:0000256" key="2">
    <source>
        <dbReference type="SAM" id="MobiDB-lite"/>
    </source>
</evidence>
<dbReference type="GO" id="GO:0043047">
    <property type="term" value="F:single-stranded telomeric DNA binding"/>
    <property type="evidence" value="ECO:0007669"/>
    <property type="project" value="TreeGrafter"/>
</dbReference>
<protein>
    <submittedName>
        <fullName evidence="3">Uncharacterized protein</fullName>
    </submittedName>
</protein>
<comment type="caution">
    <text evidence="3">The sequence shown here is derived from an EMBL/GenBank/DDBJ whole genome shotgun (WGS) entry which is preliminary data.</text>
</comment>
<accession>A0AAV9IC38</accession>
<evidence type="ECO:0000313" key="4">
    <source>
        <dbReference type="Proteomes" id="UP001300502"/>
    </source>
</evidence>